<organism evidence="1 2">
    <name type="scientific">Turneriella parva (strain ATCC BAA-1111 / DSM 21527 / NCTC 11395 / H)</name>
    <name type="common">Leptospira parva</name>
    <dbReference type="NCBI Taxonomy" id="869212"/>
    <lineage>
        <taxon>Bacteria</taxon>
        <taxon>Pseudomonadati</taxon>
        <taxon>Spirochaetota</taxon>
        <taxon>Spirochaetia</taxon>
        <taxon>Leptospirales</taxon>
        <taxon>Leptospiraceae</taxon>
        <taxon>Turneriella</taxon>
    </lineage>
</organism>
<dbReference type="AlphaFoldDB" id="I4B6S1"/>
<evidence type="ECO:0000313" key="1">
    <source>
        <dbReference type="EMBL" id="AFM12978.1"/>
    </source>
</evidence>
<dbReference type="InterPro" id="IPR025833">
    <property type="entry name" value="GDYXXLXY"/>
</dbReference>
<sequence length="182" mass="20712">MKTRIILLVTPWLILTGMVLGAYLPIYRGDKYLLPVKPRDPRDFFRGNYVDLQYEFSTLTASAIKIRLHPEREYRFGDRLYLEFENREGKLRALSLSDKEPATKTIRLKVQPRYTLSAANKTLELASGLESFFAPKEAAEDWENALRQGLVYAEVAIDSGGNARLVRLVKAPAPKPLADEPE</sequence>
<dbReference type="EMBL" id="CP002959">
    <property type="protein sequence ID" value="AFM12978.1"/>
    <property type="molecule type" value="Genomic_DNA"/>
</dbReference>
<dbReference type="OrthoDB" id="4868247at2"/>
<protein>
    <recommendedName>
        <fullName evidence="3">GDYXXLXY protein</fullName>
    </recommendedName>
</protein>
<dbReference type="KEGG" id="tpx:Turpa_2334"/>
<gene>
    <name evidence="1" type="ordered locus">Turpa_2334</name>
</gene>
<accession>I4B6S1</accession>
<dbReference type="Proteomes" id="UP000006048">
    <property type="component" value="Chromosome"/>
</dbReference>
<dbReference type="HOGENOM" id="CLU_112352_1_0_12"/>
<name>I4B6S1_TURPD</name>
<evidence type="ECO:0000313" key="2">
    <source>
        <dbReference type="Proteomes" id="UP000006048"/>
    </source>
</evidence>
<reference evidence="1 2" key="1">
    <citation type="submission" date="2012-06" db="EMBL/GenBank/DDBJ databases">
        <title>The complete chromosome of genome of Turneriella parva DSM 21527.</title>
        <authorList>
            <consortium name="US DOE Joint Genome Institute (JGI-PGF)"/>
            <person name="Lucas S."/>
            <person name="Han J."/>
            <person name="Lapidus A."/>
            <person name="Bruce D."/>
            <person name="Goodwin L."/>
            <person name="Pitluck S."/>
            <person name="Peters L."/>
            <person name="Kyrpides N."/>
            <person name="Mavromatis K."/>
            <person name="Ivanova N."/>
            <person name="Mikhailova N."/>
            <person name="Chertkov O."/>
            <person name="Detter J.C."/>
            <person name="Tapia R."/>
            <person name="Han C."/>
            <person name="Land M."/>
            <person name="Hauser L."/>
            <person name="Markowitz V."/>
            <person name="Cheng J.-F."/>
            <person name="Hugenholtz P."/>
            <person name="Woyke T."/>
            <person name="Wu D."/>
            <person name="Gronow S."/>
            <person name="Wellnitz S."/>
            <person name="Brambilla E."/>
            <person name="Klenk H.-P."/>
            <person name="Eisen J.A."/>
        </authorList>
    </citation>
    <scope>NUCLEOTIDE SEQUENCE [LARGE SCALE GENOMIC DNA]</scope>
    <source>
        <strain evidence="2">ATCC BAA-1111 / DSM 21527 / NCTC 11395 / H</strain>
    </source>
</reference>
<dbReference type="STRING" id="869212.Turpa_2334"/>
<dbReference type="Pfam" id="PF14345">
    <property type="entry name" value="GDYXXLXY"/>
    <property type="match status" value="1"/>
</dbReference>
<dbReference type="RefSeq" id="WP_014803484.1">
    <property type="nucleotide sequence ID" value="NC_018020.1"/>
</dbReference>
<proteinExistence type="predicted"/>
<keyword evidence="2" id="KW-1185">Reference proteome</keyword>
<evidence type="ECO:0008006" key="3">
    <source>
        <dbReference type="Google" id="ProtNLM"/>
    </source>
</evidence>